<protein>
    <submittedName>
        <fullName evidence="1">Uncharacterized protein</fullName>
    </submittedName>
</protein>
<keyword evidence="2" id="KW-1185">Reference proteome</keyword>
<organism evidence="1 2">
    <name type="scientific">Armadillidium nasatum</name>
    <dbReference type="NCBI Taxonomy" id="96803"/>
    <lineage>
        <taxon>Eukaryota</taxon>
        <taxon>Metazoa</taxon>
        <taxon>Ecdysozoa</taxon>
        <taxon>Arthropoda</taxon>
        <taxon>Crustacea</taxon>
        <taxon>Multicrustacea</taxon>
        <taxon>Malacostraca</taxon>
        <taxon>Eumalacostraca</taxon>
        <taxon>Peracarida</taxon>
        <taxon>Isopoda</taxon>
        <taxon>Oniscidea</taxon>
        <taxon>Crinocheta</taxon>
        <taxon>Armadillidiidae</taxon>
        <taxon>Armadillidium</taxon>
    </lineage>
</organism>
<reference evidence="1 2" key="1">
    <citation type="journal article" date="2019" name="PLoS Biol.">
        <title>Sex chromosomes control vertical transmission of feminizing Wolbachia symbionts in an isopod.</title>
        <authorList>
            <person name="Becking T."/>
            <person name="Chebbi M.A."/>
            <person name="Giraud I."/>
            <person name="Moumen B."/>
            <person name="Laverre T."/>
            <person name="Caubet Y."/>
            <person name="Peccoud J."/>
            <person name="Gilbert C."/>
            <person name="Cordaux R."/>
        </authorList>
    </citation>
    <scope>NUCLEOTIDE SEQUENCE [LARGE SCALE GENOMIC DNA]</scope>
    <source>
        <strain evidence="1">ANa2</strain>
        <tissue evidence="1">Whole body excluding digestive tract and cuticle</tissue>
    </source>
</reference>
<evidence type="ECO:0000313" key="2">
    <source>
        <dbReference type="Proteomes" id="UP000326759"/>
    </source>
</evidence>
<evidence type="ECO:0000313" key="1">
    <source>
        <dbReference type="EMBL" id="KAB7499887.1"/>
    </source>
</evidence>
<dbReference type="EMBL" id="SEYY01016205">
    <property type="protein sequence ID" value="KAB7499887.1"/>
    <property type="molecule type" value="Genomic_DNA"/>
</dbReference>
<accession>A0A5N5T137</accession>
<comment type="caution">
    <text evidence="1">The sequence shown here is derived from an EMBL/GenBank/DDBJ whole genome shotgun (WGS) entry which is preliminary data.</text>
</comment>
<name>A0A5N5T137_9CRUS</name>
<gene>
    <name evidence="1" type="ORF">Anas_09869</name>
</gene>
<dbReference type="Proteomes" id="UP000326759">
    <property type="component" value="Unassembled WGS sequence"/>
</dbReference>
<dbReference type="AlphaFoldDB" id="A0A5N5T137"/>
<sequence>MDRGRNESGVREYFPAPSTTEETITFEMKTISYNFGFYDYDLEEVVVLNSTDKYSCSSRNEKYLPKYLFTTKRGVGS</sequence>
<proteinExistence type="predicted"/>